<sequence length="373" mass="40920">MNAFSTTTLSVLCAVLASVFSHYSNPKTCLSGLSTTSPTCLEESETDCTGDQCMIVSQYIYIYGKEYRAILKDCADEALCGAFGSATQSDVLFRGFVNCCKEKNCNTGHFYIPEDDRTPNGVICPDCFMDGTLEECVSNKTRACTGSEKKCFDYRGRVQLPVFSDCYSCLSKTSTTCDKVIVIPCPQKGCMIISQYVYINGAEYYSILKGCAISQFCGALGSATQDKVKVRGYVKCCPGELCNNGSFYIPEDDPTPNGLVCPNCFINGTLKECVSTKKINCTGIEDRCFEYRGTDKLPDDSVGNYSFKGCMNSFACKYNFNASIAVEEIQGDAMNWTQTIRDISRNIAKGSVCLSLEDIMTKKNWLCSCGTLL</sequence>
<dbReference type="InterPro" id="IPR045860">
    <property type="entry name" value="Snake_toxin-like_sf"/>
</dbReference>
<dbReference type="InterPro" id="IPR050918">
    <property type="entry name" value="CNF-like_PLA2_Inhibitor"/>
</dbReference>
<comment type="caution">
    <text evidence="4">The sequence shown here is derived from an EMBL/GenBank/DDBJ whole genome shotgun (WGS) entry which is preliminary data.</text>
</comment>
<dbReference type="Gene3D" id="2.10.60.10">
    <property type="entry name" value="CD59"/>
    <property type="match status" value="3"/>
</dbReference>
<keyword evidence="5" id="KW-1185">Reference proteome</keyword>
<evidence type="ECO:0000256" key="2">
    <source>
        <dbReference type="ARBA" id="ARBA00022525"/>
    </source>
</evidence>
<name>A0AAV6ZQV5_ENGPU</name>
<dbReference type="SUPFAM" id="SSF57302">
    <property type="entry name" value="Snake toxin-like"/>
    <property type="match status" value="2"/>
</dbReference>
<dbReference type="Proteomes" id="UP000824782">
    <property type="component" value="Unassembled WGS sequence"/>
</dbReference>
<dbReference type="PANTHER" id="PTHR20914:SF9">
    <property type="entry name" value="COILED, ISOFORM A"/>
    <property type="match status" value="1"/>
</dbReference>
<feature type="chain" id="PRO_5043563428" description="Sodefrin-like factor" evidence="3">
    <location>
        <begin position="22"/>
        <end position="373"/>
    </location>
</feature>
<dbReference type="PANTHER" id="PTHR20914">
    <property type="entry name" value="LY6/PLAUR DOMAIN-CONTAINING PROTEIN 8"/>
    <property type="match status" value="1"/>
</dbReference>
<evidence type="ECO:0000256" key="3">
    <source>
        <dbReference type="SAM" id="SignalP"/>
    </source>
</evidence>
<keyword evidence="2" id="KW-0964">Secreted</keyword>
<accession>A0AAV6ZQV5</accession>
<evidence type="ECO:0008006" key="6">
    <source>
        <dbReference type="Google" id="ProtNLM"/>
    </source>
</evidence>
<evidence type="ECO:0000313" key="4">
    <source>
        <dbReference type="EMBL" id="KAG8549854.1"/>
    </source>
</evidence>
<protein>
    <recommendedName>
        <fullName evidence="6">Sodefrin-like factor</fullName>
    </recommendedName>
</protein>
<comment type="subcellular location">
    <subcellularLocation>
        <location evidence="1">Secreted</location>
    </subcellularLocation>
</comment>
<dbReference type="AlphaFoldDB" id="A0AAV6ZQV5"/>
<gene>
    <name evidence="4" type="ORF">GDO81_019557</name>
</gene>
<feature type="signal peptide" evidence="3">
    <location>
        <begin position="1"/>
        <end position="21"/>
    </location>
</feature>
<proteinExistence type="predicted"/>
<evidence type="ECO:0000256" key="1">
    <source>
        <dbReference type="ARBA" id="ARBA00004613"/>
    </source>
</evidence>
<dbReference type="EMBL" id="WNYA01000130">
    <property type="protein sequence ID" value="KAG8549854.1"/>
    <property type="molecule type" value="Genomic_DNA"/>
</dbReference>
<dbReference type="CDD" id="cd23572">
    <property type="entry name" value="TFP_LU_ECD_PINLYP_rpt2"/>
    <property type="match status" value="1"/>
</dbReference>
<reference evidence="4" key="1">
    <citation type="thesis" date="2020" institute="ProQuest LLC" country="789 East Eisenhower Parkway, Ann Arbor, MI, USA">
        <title>Comparative Genomics and Chromosome Evolution.</title>
        <authorList>
            <person name="Mudd A.B."/>
        </authorList>
    </citation>
    <scope>NUCLEOTIDE SEQUENCE</scope>
    <source>
        <strain evidence="4">237g6f4</strain>
        <tissue evidence="4">Blood</tissue>
    </source>
</reference>
<evidence type="ECO:0000313" key="5">
    <source>
        <dbReference type="Proteomes" id="UP000824782"/>
    </source>
</evidence>
<organism evidence="4 5">
    <name type="scientific">Engystomops pustulosus</name>
    <name type="common">Tungara frog</name>
    <name type="synonym">Physalaemus pustulosus</name>
    <dbReference type="NCBI Taxonomy" id="76066"/>
    <lineage>
        <taxon>Eukaryota</taxon>
        <taxon>Metazoa</taxon>
        <taxon>Chordata</taxon>
        <taxon>Craniata</taxon>
        <taxon>Vertebrata</taxon>
        <taxon>Euteleostomi</taxon>
        <taxon>Amphibia</taxon>
        <taxon>Batrachia</taxon>
        <taxon>Anura</taxon>
        <taxon>Neobatrachia</taxon>
        <taxon>Hyloidea</taxon>
        <taxon>Leptodactylidae</taxon>
        <taxon>Leiuperinae</taxon>
        <taxon>Engystomops</taxon>
    </lineage>
</organism>
<dbReference type="GO" id="GO:0005576">
    <property type="term" value="C:extracellular region"/>
    <property type="evidence" value="ECO:0007669"/>
    <property type="project" value="UniProtKB-SubCell"/>
</dbReference>
<keyword evidence="3" id="KW-0732">Signal</keyword>